<proteinExistence type="predicted"/>
<dbReference type="PANTHER" id="PTHR45712">
    <property type="entry name" value="AGAP008170-PA"/>
    <property type="match status" value="1"/>
</dbReference>
<evidence type="ECO:0000313" key="4">
    <source>
        <dbReference type="EMBL" id="KYN18016.1"/>
    </source>
</evidence>
<evidence type="ECO:0000256" key="2">
    <source>
        <dbReference type="ARBA" id="ARBA00022737"/>
    </source>
</evidence>
<dbReference type="SMART" id="SM00369">
    <property type="entry name" value="LRR_TYP"/>
    <property type="match status" value="8"/>
</dbReference>
<protein>
    <submittedName>
        <fullName evidence="4">Leucine-rich repeat-containing protein 15</fullName>
    </submittedName>
</protein>
<keyword evidence="2" id="KW-0677">Repeat</keyword>
<dbReference type="KEGG" id="tcz:108762806"/>
<accession>A0A195DYV6</accession>
<sequence length="486" mass="56167">MKSIISLVKSVFIIITFVCWSTSSRANVYFAIENYMNESLQSLCNDDVSLNFSNAVISEINQNFISSPVITCLNLMNNSIGKIGKGAFEKLPNLTQLFLSNNELRPDSELLDFGGHDKLQVLIVNNARTRWSYQQYIQIFDEYPNLEILSLRENYAVDLKFVQKTPFREDYFNYMTPMTLQSWMPFPKLKILDLSENSISETNFVQLLSNSLYFLDLHDNLLSRLDLNEKGNKLFALNLDKNEFNIIQRYNNQYGRTLSLASLKNLHYLSVSRNKINTVESDAFRNNNELLFLNLSSNQIHYLHPETFANLQYLKTLDLSINQLENAPQISINETEISILYINNNNIKKIISHSFVHMPKLMKLLIGKNQIDKIDVNAFAHLTVLEELDLSRNMLSSLPEGWTESLVSLKYLNLSDNKFTSLESLSLTNTLPLIEVYLMKNSLEYLNVKYFENLPQNLTIDLINSNFIKYIRERTSSTPIEDGIEI</sequence>
<dbReference type="InterPro" id="IPR032675">
    <property type="entry name" value="LRR_dom_sf"/>
</dbReference>
<dbReference type="AlphaFoldDB" id="A0A195DYV6"/>
<keyword evidence="1" id="KW-0433">Leucine-rich repeat</keyword>
<dbReference type="SUPFAM" id="SSF52058">
    <property type="entry name" value="L domain-like"/>
    <property type="match status" value="1"/>
</dbReference>
<dbReference type="GO" id="GO:0005615">
    <property type="term" value="C:extracellular space"/>
    <property type="evidence" value="ECO:0007669"/>
    <property type="project" value="TreeGrafter"/>
</dbReference>
<dbReference type="PROSITE" id="PS51450">
    <property type="entry name" value="LRR"/>
    <property type="match status" value="3"/>
</dbReference>
<evidence type="ECO:0000313" key="5">
    <source>
        <dbReference type="Proteomes" id="UP000078492"/>
    </source>
</evidence>
<dbReference type="InterPro" id="IPR050333">
    <property type="entry name" value="SLRP"/>
</dbReference>
<dbReference type="STRING" id="471704.A0A195DYV6"/>
<reference evidence="4 5" key="1">
    <citation type="submission" date="2015-09" db="EMBL/GenBank/DDBJ databases">
        <title>Trachymyrmex cornetzi WGS genome.</title>
        <authorList>
            <person name="Nygaard S."/>
            <person name="Hu H."/>
            <person name="Boomsma J."/>
            <person name="Zhang G."/>
        </authorList>
    </citation>
    <scope>NUCLEOTIDE SEQUENCE [LARGE SCALE GENOMIC DNA]</scope>
    <source>
        <strain evidence="4">Tcor2-1</strain>
        <tissue evidence="4">Whole body</tissue>
    </source>
</reference>
<evidence type="ECO:0000256" key="3">
    <source>
        <dbReference type="SAM" id="SignalP"/>
    </source>
</evidence>
<dbReference type="Proteomes" id="UP000078492">
    <property type="component" value="Unassembled WGS sequence"/>
</dbReference>
<dbReference type="InterPro" id="IPR001611">
    <property type="entry name" value="Leu-rich_rpt"/>
</dbReference>
<dbReference type="Pfam" id="PF13855">
    <property type="entry name" value="LRR_8"/>
    <property type="match status" value="3"/>
</dbReference>
<dbReference type="PANTHER" id="PTHR45712:SF22">
    <property type="entry name" value="INSULIN-LIKE GROWTH FACTOR-BINDING PROTEIN COMPLEX ACID LABILE SUBUNIT"/>
    <property type="match status" value="1"/>
</dbReference>
<dbReference type="Gene3D" id="3.80.10.10">
    <property type="entry name" value="Ribonuclease Inhibitor"/>
    <property type="match status" value="3"/>
</dbReference>
<evidence type="ECO:0000256" key="1">
    <source>
        <dbReference type="ARBA" id="ARBA00022614"/>
    </source>
</evidence>
<keyword evidence="5" id="KW-1185">Reference proteome</keyword>
<keyword evidence="3" id="KW-0732">Signal</keyword>
<dbReference type="EMBL" id="KQ980050">
    <property type="protein sequence ID" value="KYN18016.1"/>
    <property type="molecule type" value="Genomic_DNA"/>
</dbReference>
<dbReference type="OrthoDB" id="2013775at2759"/>
<organism evidence="4 5">
    <name type="scientific">Trachymyrmex cornetzi</name>
    <dbReference type="NCBI Taxonomy" id="471704"/>
    <lineage>
        <taxon>Eukaryota</taxon>
        <taxon>Metazoa</taxon>
        <taxon>Ecdysozoa</taxon>
        <taxon>Arthropoda</taxon>
        <taxon>Hexapoda</taxon>
        <taxon>Insecta</taxon>
        <taxon>Pterygota</taxon>
        <taxon>Neoptera</taxon>
        <taxon>Endopterygota</taxon>
        <taxon>Hymenoptera</taxon>
        <taxon>Apocrita</taxon>
        <taxon>Aculeata</taxon>
        <taxon>Formicoidea</taxon>
        <taxon>Formicidae</taxon>
        <taxon>Myrmicinae</taxon>
        <taxon>Trachymyrmex</taxon>
    </lineage>
</organism>
<name>A0A195DYV6_9HYME</name>
<dbReference type="InterPro" id="IPR003591">
    <property type="entry name" value="Leu-rich_rpt_typical-subtyp"/>
</dbReference>
<dbReference type="PRINTS" id="PR00019">
    <property type="entry name" value="LEURICHRPT"/>
</dbReference>
<feature type="signal peptide" evidence="3">
    <location>
        <begin position="1"/>
        <end position="26"/>
    </location>
</feature>
<feature type="chain" id="PRO_5008270584" evidence="3">
    <location>
        <begin position="27"/>
        <end position="486"/>
    </location>
</feature>
<gene>
    <name evidence="4" type="ORF">ALC57_09661</name>
</gene>
<dbReference type="SMART" id="SM00365">
    <property type="entry name" value="LRR_SD22"/>
    <property type="match status" value="5"/>
</dbReference>